<feature type="compositionally biased region" description="Polar residues" evidence="1">
    <location>
        <begin position="1"/>
        <end position="15"/>
    </location>
</feature>
<dbReference type="Pfam" id="PF07883">
    <property type="entry name" value="Cupin_2"/>
    <property type="match status" value="1"/>
</dbReference>
<protein>
    <submittedName>
        <fullName evidence="3">Cupin domain-containing protein</fullName>
    </submittedName>
</protein>
<accession>A0A842HVG1</accession>
<gene>
    <name evidence="3" type="ORF">H6P80_01265</name>
</gene>
<dbReference type="AlphaFoldDB" id="A0A842HVG1"/>
<name>A0A842HVG1_9SPHN</name>
<comment type="caution">
    <text evidence="3">The sequence shown here is derived from an EMBL/GenBank/DDBJ whole genome shotgun (WGS) entry which is preliminary data.</text>
</comment>
<feature type="domain" description="Cupin type-2" evidence="2">
    <location>
        <begin position="104"/>
        <end position="164"/>
    </location>
</feature>
<evidence type="ECO:0000313" key="4">
    <source>
        <dbReference type="Proteomes" id="UP000564378"/>
    </source>
</evidence>
<evidence type="ECO:0000313" key="3">
    <source>
        <dbReference type="EMBL" id="MBC2776239.1"/>
    </source>
</evidence>
<dbReference type="InterPro" id="IPR013096">
    <property type="entry name" value="Cupin_2"/>
</dbReference>
<feature type="region of interest" description="Disordered" evidence="1">
    <location>
        <begin position="1"/>
        <end position="35"/>
    </location>
</feature>
<dbReference type="InterPro" id="IPR011051">
    <property type="entry name" value="RmlC_Cupin_sf"/>
</dbReference>
<dbReference type="EMBL" id="JACJVJ010000001">
    <property type="protein sequence ID" value="MBC2776239.1"/>
    <property type="molecule type" value="Genomic_DNA"/>
</dbReference>
<dbReference type="SUPFAM" id="SSF51182">
    <property type="entry name" value="RmlC-like cupins"/>
    <property type="match status" value="1"/>
</dbReference>
<sequence length="176" mass="18889">MRSPNRPISGTSPSPRCSPKRSAASPTKARFRVCSTSASRDTGERVKADLFTHPLHLGLGATAVPQPAFTGMDWYADYGTRNAGDGKEGRLVSMHRFSENWDVWEMHPVGDEAVICLEGAMTLHQELADGGTATVTLGPGEYTVNPPGCWHTADVEGNATALFITAGEGTEHRPRP</sequence>
<evidence type="ECO:0000256" key="1">
    <source>
        <dbReference type="SAM" id="MobiDB-lite"/>
    </source>
</evidence>
<keyword evidence="4" id="KW-1185">Reference proteome</keyword>
<dbReference type="Proteomes" id="UP000564378">
    <property type="component" value="Unassembled WGS sequence"/>
</dbReference>
<reference evidence="3 4" key="1">
    <citation type="submission" date="2020-08" db="EMBL/GenBank/DDBJ databases">
        <title>Draft genome sequence of Parasphingopyxis sp. GrpM-11.</title>
        <authorList>
            <person name="Oh J."/>
            <person name="Roh D.-H."/>
        </authorList>
    </citation>
    <scope>NUCLEOTIDE SEQUENCE [LARGE SCALE GENOMIC DNA]</scope>
    <source>
        <strain evidence="3 4">GrpM-11</strain>
    </source>
</reference>
<organism evidence="3 4">
    <name type="scientific">Parasphingopyxis marina</name>
    <dbReference type="NCBI Taxonomy" id="2761622"/>
    <lineage>
        <taxon>Bacteria</taxon>
        <taxon>Pseudomonadati</taxon>
        <taxon>Pseudomonadota</taxon>
        <taxon>Alphaproteobacteria</taxon>
        <taxon>Sphingomonadales</taxon>
        <taxon>Sphingomonadaceae</taxon>
        <taxon>Parasphingopyxis</taxon>
    </lineage>
</organism>
<dbReference type="InterPro" id="IPR014710">
    <property type="entry name" value="RmlC-like_jellyroll"/>
</dbReference>
<dbReference type="Gene3D" id="2.60.120.10">
    <property type="entry name" value="Jelly Rolls"/>
    <property type="match status" value="1"/>
</dbReference>
<proteinExistence type="predicted"/>
<evidence type="ECO:0000259" key="2">
    <source>
        <dbReference type="Pfam" id="PF07883"/>
    </source>
</evidence>